<dbReference type="SUPFAM" id="SSF47598">
    <property type="entry name" value="Ribbon-helix-helix"/>
    <property type="match status" value="1"/>
</dbReference>
<protein>
    <submittedName>
        <fullName evidence="1">Uncharacterized protein</fullName>
    </submittedName>
</protein>
<dbReference type="EMBL" id="QFPW01000002">
    <property type="protein sequence ID" value="PZQ51296.1"/>
    <property type="molecule type" value="Genomic_DNA"/>
</dbReference>
<evidence type="ECO:0000313" key="1">
    <source>
        <dbReference type="EMBL" id="PZQ51296.1"/>
    </source>
</evidence>
<dbReference type="Proteomes" id="UP000249185">
    <property type="component" value="Unassembled WGS sequence"/>
</dbReference>
<evidence type="ECO:0000313" key="2">
    <source>
        <dbReference type="Proteomes" id="UP000249185"/>
    </source>
</evidence>
<organism evidence="1 2">
    <name type="scientific">Rhodovulum sulfidophilum</name>
    <name type="common">Rhodobacter sulfidophilus</name>
    <dbReference type="NCBI Taxonomy" id="35806"/>
    <lineage>
        <taxon>Bacteria</taxon>
        <taxon>Pseudomonadati</taxon>
        <taxon>Pseudomonadota</taxon>
        <taxon>Alphaproteobacteria</taxon>
        <taxon>Rhodobacterales</taxon>
        <taxon>Paracoccaceae</taxon>
        <taxon>Rhodovulum</taxon>
    </lineage>
</organism>
<dbReference type="InterPro" id="IPR010985">
    <property type="entry name" value="Ribbon_hlx_hlx"/>
</dbReference>
<accession>A0A2W5NCN7</accession>
<sequence>MGALNIRDLGDERRAALEAEAKARGLSVSELARRFIDEGIDRARTEREREAWATEAREGLAYEAEHLAAYGPSLARYRRVRA</sequence>
<dbReference type="AlphaFoldDB" id="A0A2W5NCN7"/>
<proteinExistence type="predicted"/>
<comment type="caution">
    <text evidence="1">The sequence shown here is derived from an EMBL/GenBank/DDBJ whole genome shotgun (WGS) entry which is preliminary data.</text>
</comment>
<reference evidence="1 2" key="1">
    <citation type="submission" date="2017-08" db="EMBL/GenBank/DDBJ databases">
        <title>Infants hospitalized years apart are colonized by the same room-sourced microbial strains.</title>
        <authorList>
            <person name="Brooks B."/>
            <person name="Olm M.R."/>
            <person name="Firek B.A."/>
            <person name="Baker R."/>
            <person name="Thomas B.C."/>
            <person name="Morowitz M.J."/>
            <person name="Banfield J.F."/>
        </authorList>
    </citation>
    <scope>NUCLEOTIDE SEQUENCE [LARGE SCALE GENOMIC DNA]</scope>
    <source>
        <strain evidence="1">S2_005_002_R2_34</strain>
    </source>
</reference>
<name>A0A2W5NCN7_RHOSU</name>
<gene>
    <name evidence="1" type="ORF">DI556_03750</name>
</gene>
<dbReference type="GO" id="GO:0006355">
    <property type="term" value="P:regulation of DNA-templated transcription"/>
    <property type="evidence" value="ECO:0007669"/>
    <property type="project" value="InterPro"/>
</dbReference>